<feature type="signal peptide" evidence="1">
    <location>
        <begin position="1"/>
        <end position="23"/>
    </location>
</feature>
<proteinExistence type="predicted"/>
<comment type="caution">
    <text evidence="2">The sequence shown here is derived from an EMBL/GenBank/DDBJ whole genome shotgun (WGS) entry which is preliminary data.</text>
</comment>
<organism evidence="2 3">
    <name type="scientific">Desmophyllum pertusum</name>
    <dbReference type="NCBI Taxonomy" id="174260"/>
    <lineage>
        <taxon>Eukaryota</taxon>
        <taxon>Metazoa</taxon>
        <taxon>Cnidaria</taxon>
        <taxon>Anthozoa</taxon>
        <taxon>Hexacorallia</taxon>
        <taxon>Scleractinia</taxon>
        <taxon>Caryophylliina</taxon>
        <taxon>Caryophylliidae</taxon>
        <taxon>Desmophyllum</taxon>
    </lineage>
</organism>
<keyword evidence="3" id="KW-1185">Reference proteome</keyword>
<dbReference type="AlphaFoldDB" id="A0A9W9ZK41"/>
<protein>
    <submittedName>
        <fullName evidence="2">Uncharacterized protein</fullName>
    </submittedName>
</protein>
<sequence length="81" mass="9379">MKLEFLLMIASVFYIIFAHGAWGESNPCFSNQVLESDERSVTLVQEFSYKCDEGLKKGWYRFMNNKGIPMKMATQWVSVNS</sequence>
<keyword evidence="1" id="KW-0732">Signal</keyword>
<evidence type="ECO:0000313" key="3">
    <source>
        <dbReference type="Proteomes" id="UP001163046"/>
    </source>
</evidence>
<accession>A0A9W9ZK41</accession>
<name>A0A9W9ZK41_9CNID</name>
<evidence type="ECO:0000313" key="2">
    <source>
        <dbReference type="EMBL" id="KAJ7383206.1"/>
    </source>
</evidence>
<dbReference type="Proteomes" id="UP001163046">
    <property type="component" value="Unassembled WGS sequence"/>
</dbReference>
<gene>
    <name evidence="2" type="ORF">OS493_030006</name>
</gene>
<dbReference type="EMBL" id="MU825904">
    <property type="protein sequence ID" value="KAJ7383206.1"/>
    <property type="molecule type" value="Genomic_DNA"/>
</dbReference>
<feature type="chain" id="PRO_5040966324" evidence="1">
    <location>
        <begin position="24"/>
        <end position="81"/>
    </location>
</feature>
<evidence type="ECO:0000256" key="1">
    <source>
        <dbReference type="SAM" id="SignalP"/>
    </source>
</evidence>
<reference evidence="2" key="1">
    <citation type="submission" date="2023-01" db="EMBL/GenBank/DDBJ databases">
        <title>Genome assembly of the deep-sea coral Lophelia pertusa.</title>
        <authorList>
            <person name="Herrera S."/>
            <person name="Cordes E."/>
        </authorList>
    </citation>
    <scope>NUCLEOTIDE SEQUENCE</scope>
    <source>
        <strain evidence="2">USNM1676648</strain>
        <tissue evidence="2">Polyp</tissue>
    </source>
</reference>